<protein>
    <submittedName>
        <fullName evidence="1">Uncharacterized protein</fullName>
    </submittedName>
</protein>
<reference evidence="1 2" key="1">
    <citation type="submission" date="2024-01" db="EMBL/GenBank/DDBJ databases">
        <title>The genomes of 5 underutilized Papilionoideae crops provide insights into root nodulation and disease resistanc.</title>
        <authorList>
            <person name="Yuan L."/>
        </authorList>
    </citation>
    <scope>NUCLEOTIDE SEQUENCE [LARGE SCALE GENOMIC DNA]</scope>
    <source>
        <strain evidence="1">ZHUSHIDOU_FW_LH</strain>
        <tissue evidence="1">Leaf</tissue>
    </source>
</reference>
<keyword evidence="2" id="KW-1185">Reference proteome</keyword>
<sequence>MLDTAAGYMLPPPIQIPQHTEERNDHEERGVPYFITHVDASVSPDCDVGVDTVTKNGEAGASQYHAVKIWLGRDTDGVMVTHPTVPHGIALVYVGPIDLFIDPR</sequence>
<accession>A0AAN9HPQ3</accession>
<evidence type="ECO:0000313" key="2">
    <source>
        <dbReference type="Proteomes" id="UP001372338"/>
    </source>
</evidence>
<comment type="caution">
    <text evidence="1">The sequence shown here is derived from an EMBL/GenBank/DDBJ whole genome shotgun (WGS) entry which is preliminary data.</text>
</comment>
<dbReference type="EMBL" id="JAYWIO010000008">
    <property type="protein sequence ID" value="KAK7243632.1"/>
    <property type="molecule type" value="Genomic_DNA"/>
</dbReference>
<name>A0AAN9HPQ3_CROPI</name>
<dbReference type="AlphaFoldDB" id="A0AAN9HPQ3"/>
<dbReference type="Proteomes" id="UP001372338">
    <property type="component" value="Unassembled WGS sequence"/>
</dbReference>
<evidence type="ECO:0000313" key="1">
    <source>
        <dbReference type="EMBL" id="KAK7243632.1"/>
    </source>
</evidence>
<organism evidence="1 2">
    <name type="scientific">Crotalaria pallida</name>
    <name type="common">Smooth rattlebox</name>
    <name type="synonym">Crotalaria striata</name>
    <dbReference type="NCBI Taxonomy" id="3830"/>
    <lineage>
        <taxon>Eukaryota</taxon>
        <taxon>Viridiplantae</taxon>
        <taxon>Streptophyta</taxon>
        <taxon>Embryophyta</taxon>
        <taxon>Tracheophyta</taxon>
        <taxon>Spermatophyta</taxon>
        <taxon>Magnoliopsida</taxon>
        <taxon>eudicotyledons</taxon>
        <taxon>Gunneridae</taxon>
        <taxon>Pentapetalae</taxon>
        <taxon>rosids</taxon>
        <taxon>fabids</taxon>
        <taxon>Fabales</taxon>
        <taxon>Fabaceae</taxon>
        <taxon>Papilionoideae</taxon>
        <taxon>50 kb inversion clade</taxon>
        <taxon>genistoids sensu lato</taxon>
        <taxon>core genistoids</taxon>
        <taxon>Crotalarieae</taxon>
        <taxon>Crotalaria</taxon>
    </lineage>
</organism>
<gene>
    <name evidence="1" type="ORF">RIF29_38438</name>
</gene>
<proteinExistence type="predicted"/>